<evidence type="ECO:0000256" key="3">
    <source>
        <dbReference type="SAM" id="SignalP"/>
    </source>
</evidence>
<organism evidence="4 5">
    <name type="scientific">Drechslerella stenobrocha 248</name>
    <dbReference type="NCBI Taxonomy" id="1043628"/>
    <lineage>
        <taxon>Eukaryota</taxon>
        <taxon>Fungi</taxon>
        <taxon>Dikarya</taxon>
        <taxon>Ascomycota</taxon>
        <taxon>Pezizomycotina</taxon>
        <taxon>Orbiliomycetes</taxon>
        <taxon>Orbiliales</taxon>
        <taxon>Orbiliaceae</taxon>
        <taxon>Drechslerella</taxon>
    </lineage>
</organism>
<gene>
    <name evidence="4" type="ORF">DRE_00807</name>
</gene>
<feature type="transmembrane region" description="Helical" evidence="2">
    <location>
        <begin position="217"/>
        <end position="244"/>
    </location>
</feature>
<evidence type="ECO:0000256" key="1">
    <source>
        <dbReference type="SAM" id="MobiDB-lite"/>
    </source>
</evidence>
<dbReference type="CDD" id="cd12087">
    <property type="entry name" value="TM_EGFR-like"/>
    <property type="match status" value="1"/>
</dbReference>
<keyword evidence="2" id="KW-0812">Transmembrane</keyword>
<feature type="compositionally biased region" description="Polar residues" evidence="1">
    <location>
        <begin position="186"/>
        <end position="210"/>
    </location>
</feature>
<feature type="chain" id="PRO_5004893268" evidence="3">
    <location>
        <begin position="21"/>
        <end position="361"/>
    </location>
</feature>
<dbReference type="Proteomes" id="UP000024837">
    <property type="component" value="Unassembled WGS sequence"/>
</dbReference>
<keyword evidence="2" id="KW-1133">Transmembrane helix</keyword>
<sequence>MTIYTALSGVLLASAASGLATETFRLTTLPPIPTTWAPATTCFAPSSVIENGDTIYNVGCGLRDRRSCCPPGYNDSEVIFEPAADAINSVVCPRGYVGGPSWDGADETIDLAAGGVETLVCCPSGVQLWSTFGTPAYPLCYTQVRTSGRAGVSTVSTYARPLFFAQQVQVTTSGSATASTSGTTEAPRSSTADAAETTGTNIEQTATSTPIGRRNGLAAGAIAGIVIGAVLVPALVGLGAFICWRRQREPPEIPGAGAGAGKPIAEADDTAFAKQAPTELGGGGELRLNGSQGYTYNGGKTPELDGTGYTYMGTAAPTAELDGRTVSRMEGRPLMGARYENEELVTGPAGGLIEQKVLRPM</sequence>
<accession>W7HZP4</accession>
<evidence type="ECO:0000256" key="2">
    <source>
        <dbReference type="SAM" id="Phobius"/>
    </source>
</evidence>
<feature type="region of interest" description="Disordered" evidence="1">
    <location>
        <begin position="174"/>
        <end position="210"/>
    </location>
</feature>
<evidence type="ECO:0000313" key="5">
    <source>
        <dbReference type="Proteomes" id="UP000024837"/>
    </source>
</evidence>
<proteinExistence type="predicted"/>
<keyword evidence="3" id="KW-0732">Signal</keyword>
<reference evidence="4 5" key="1">
    <citation type="submission" date="2013-05" db="EMBL/GenBank/DDBJ databases">
        <title>Drechslerella stenobrocha genome reveals carnivorous origination and mechanical trapping mechanism of predatory fungi.</title>
        <authorList>
            <person name="Liu X."/>
            <person name="Zhang W."/>
            <person name="Liu K."/>
        </authorList>
    </citation>
    <scope>NUCLEOTIDE SEQUENCE [LARGE SCALE GENOMIC DNA]</scope>
    <source>
        <strain evidence="4 5">248</strain>
    </source>
</reference>
<evidence type="ECO:0000313" key="4">
    <source>
        <dbReference type="EMBL" id="EWC45408.1"/>
    </source>
</evidence>
<feature type="compositionally biased region" description="Low complexity" evidence="1">
    <location>
        <begin position="174"/>
        <end position="184"/>
    </location>
</feature>
<feature type="signal peptide" evidence="3">
    <location>
        <begin position="1"/>
        <end position="20"/>
    </location>
</feature>
<dbReference type="AlphaFoldDB" id="W7HZP4"/>
<dbReference type="HOGENOM" id="CLU_746001_0_0_1"/>
<keyword evidence="5" id="KW-1185">Reference proteome</keyword>
<dbReference type="OrthoDB" id="5382414at2759"/>
<dbReference type="EMBL" id="KI966427">
    <property type="protein sequence ID" value="EWC45408.1"/>
    <property type="molecule type" value="Genomic_DNA"/>
</dbReference>
<name>W7HZP4_9PEZI</name>
<keyword evidence="2" id="KW-0472">Membrane</keyword>
<protein>
    <submittedName>
        <fullName evidence="4">Uncharacterized protein</fullName>
    </submittedName>
</protein>